<dbReference type="EMBL" id="JANBPG010000019">
    <property type="protein sequence ID" value="KAJ1901682.1"/>
    <property type="molecule type" value="Genomic_DNA"/>
</dbReference>
<protein>
    <submittedName>
        <fullName evidence="1">Uncharacterized protein</fullName>
    </submittedName>
</protein>
<organism evidence="1 2">
    <name type="scientific">Kickxella alabastrina</name>
    <dbReference type="NCBI Taxonomy" id="61397"/>
    <lineage>
        <taxon>Eukaryota</taxon>
        <taxon>Fungi</taxon>
        <taxon>Fungi incertae sedis</taxon>
        <taxon>Zoopagomycota</taxon>
        <taxon>Kickxellomycotina</taxon>
        <taxon>Kickxellomycetes</taxon>
        <taxon>Kickxellales</taxon>
        <taxon>Kickxellaceae</taxon>
        <taxon>Kickxella</taxon>
    </lineage>
</organism>
<dbReference type="Proteomes" id="UP001150581">
    <property type="component" value="Unassembled WGS sequence"/>
</dbReference>
<proteinExistence type="predicted"/>
<accession>A0ACC1IVJ9</accession>
<sequence>MSAEHKNVVVAVRCRPLNSREIKRGASCLVSMGGQQTVLDKPEALHNINSNISSKPMDKARRIYNFDYSYWTAGDISDSRYASQEVVFNDIGHSVLEHALSGYHCCVFAYGQTGSGKSYTMMGGSGKEAGLIPRICEQLFSRVARGTPDASYHIEVSYLEIYNERVRDLLNPQGAGNLRVREHPSLGPYVEDLTKAAVDSYSAVFEHMSQGNKARTVAATSMNEVSSRSHAVFTIILSRRSATDSAGQVTERVSRISLVDLAGSERADATMATGVRLKEGAKINQSLAVLGKVISALADREKNPHSDSSKTATRESFVPYRDSVLTWLLKDSLGGNSRTFMIAAVSPADYAETLSTLRYADRAKRIVNQATVNEDATIRLVSDLKAEVAQLRRRLAQEETSKDLEDQLAASEKLVVELNTTWEEKLYRTQQIQAERERALAALGIAVDTNREGHGVGLHAPRDIPHLVNLSEDPLMSECLVYNLKPGRTLVGAGDDVDIRLGASGGVAPLHCYFEYNAASSTVLLHPRDECLVMVNGQQVRQPKELKSGYRMIIGSSFVFRLNHPQQVRQDRLRAADSSQAEEYIDDNADWQYAWNEAHPDSTPNPGPYYSPSNWSDSQSEVSDVPDNTSSTAYSAVASSHHYAHLHAPEGNLRRPSSQASVRRAISISTGAPQRQRRSSAATDIAALQSSSFDSRQRPRGQTISGLNISGARPPRRLGPYVSPVESSIAAEAREQQMWERRLARLVLAQWRRHKLVKVGETMLRNAVYLKEANVIGKELGQKVVYQFAILRGGADVYPASPLEPDALPALLSDWDTINMPGDNDIAGGGKGSTWQTKSLGHPLLDSSDGTVPEVVVKVLDIGHTCWYVWSLAIFHAQLAKMRGLSTVKGSYRAHLVLDPFHATPAPRYSCIGSATYPIWPGDRPYSAKIDAPVIDSLSGLERGRVQGSLAALPIRQSNRAGSARAWNVIVHVKSLNGVSESEMTAVHCRLRLARMRGLLPTTPTATDDTSLVGQPNSSQLSAPNSPVMVSASADQAARHNSPLAGFGSGPVNVQFRQQWTIDMLTVDTCVVIEFFGIAQPLALRRAFHEDVQIEQALQLGVPLQLGGNGGNGGNGGSSGIKLGREAESAMSASQNLLVERLHEEELFVDSQHELAVWVRVLELGLDGQWERAPCSAAGLTSSAAFLMRQGLQRRVEVVVGHNASKHLHISKVIGLRIGCPVLVDEKGRLVGGSNGISSSNSIGGQGGRMMANLPITRALLAGDSDAGASRLDNRCFVQVAASWDTSVFGSRLLDMPTGKGMRVKMSLELTLEIDNGAGPLSLITDIFVQIHSRQAAVAGRGWLASIAESAGGLFRPSSGNGNGNGSSNSINISSGAGSIYGAGSIMRTRSSISILDMMRASSDAISSSSSNTGSPPLSDPMFRVFSVTLSPTETVRGKGNLWRLNTAKKYVRGEETLLPWQPRSVRFVDEYHRQEHEDAWRLSVARTREHLEALGPLASQPADKAAVQRSLDHSFPSESQPPLSTRQQRILDIVYEAVRRISEFRRIPESSLGLQQEPLQDSVHADRGGGEINSSSGSSDYIDPEQLREQVVRRLPCNILPISMQGHFCHRGWVDILDTNVAPDTWTKRWFVVERPYIFVFVDKDCRFLDNVINIASARVSVDPHVSEMLGRPNVLALYTNTNAYLLSPPADDVQKWISAIDEWYFMLI</sequence>
<keyword evidence="2" id="KW-1185">Reference proteome</keyword>
<comment type="caution">
    <text evidence="1">The sequence shown here is derived from an EMBL/GenBank/DDBJ whole genome shotgun (WGS) entry which is preliminary data.</text>
</comment>
<reference evidence="1" key="1">
    <citation type="submission" date="2022-07" db="EMBL/GenBank/DDBJ databases">
        <title>Phylogenomic reconstructions and comparative analyses of Kickxellomycotina fungi.</title>
        <authorList>
            <person name="Reynolds N.K."/>
            <person name="Stajich J.E."/>
            <person name="Barry K."/>
            <person name="Grigoriev I.V."/>
            <person name="Crous P."/>
            <person name="Smith M.E."/>
        </authorList>
    </citation>
    <scope>NUCLEOTIDE SEQUENCE</scope>
    <source>
        <strain evidence="1">Benny 63K</strain>
    </source>
</reference>
<name>A0ACC1IVJ9_9FUNG</name>
<evidence type="ECO:0000313" key="2">
    <source>
        <dbReference type="Proteomes" id="UP001150581"/>
    </source>
</evidence>
<gene>
    <name evidence="1" type="ORF">LPJ66_000595</name>
</gene>
<evidence type="ECO:0000313" key="1">
    <source>
        <dbReference type="EMBL" id="KAJ1901682.1"/>
    </source>
</evidence>